<dbReference type="RefSeq" id="XP_056048972.1">
    <property type="nucleotide sequence ID" value="XM_056195333.1"/>
</dbReference>
<reference evidence="1" key="1">
    <citation type="journal article" date="2023" name="Access Microbiol">
        <title>De-novo genome assembly for Akanthomyces muscarius, a biocontrol agent of insect agricultural pests.</title>
        <authorList>
            <person name="Erdos Z."/>
            <person name="Studholme D.J."/>
            <person name="Raymond B."/>
            <person name="Sharma M."/>
        </authorList>
    </citation>
    <scope>NUCLEOTIDE SEQUENCE</scope>
    <source>
        <strain evidence="1">Ve6</strain>
    </source>
</reference>
<evidence type="ECO:0000313" key="2">
    <source>
        <dbReference type="Proteomes" id="UP001144673"/>
    </source>
</evidence>
<accession>A0A9W8UFC5</accession>
<dbReference type="AlphaFoldDB" id="A0A9W8UFC5"/>
<organism evidence="1 2">
    <name type="scientific">Akanthomyces muscarius</name>
    <name type="common">Entomopathogenic fungus</name>
    <name type="synonym">Lecanicillium muscarium</name>
    <dbReference type="NCBI Taxonomy" id="2231603"/>
    <lineage>
        <taxon>Eukaryota</taxon>
        <taxon>Fungi</taxon>
        <taxon>Dikarya</taxon>
        <taxon>Ascomycota</taxon>
        <taxon>Pezizomycotina</taxon>
        <taxon>Sordariomycetes</taxon>
        <taxon>Hypocreomycetidae</taxon>
        <taxon>Hypocreales</taxon>
        <taxon>Cordycipitaceae</taxon>
        <taxon>Akanthomyces</taxon>
    </lineage>
</organism>
<proteinExistence type="predicted"/>
<name>A0A9W8UFC5_AKAMU</name>
<dbReference type="GeneID" id="80891316"/>
<comment type="caution">
    <text evidence="1">The sequence shown here is derived from an EMBL/GenBank/DDBJ whole genome shotgun (WGS) entry which is preliminary data.</text>
</comment>
<sequence length="67" mass="7582">MLLPGWSKSRGPQQARYRSWNPSVPVLVESLARRGSWSGRPEQPAQGGSLWHDFFARQVTCTQRITA</sequence>
<dbReference type="EMBL" id="JAJHUN010000011">
    <property type="protein sequence ID" value="KAJ4145302.1"/>
    <property type="molecule type" value="Genomic_DNA"/>
</dbReference>
<gene>
    <name evidence="1" type="ORF">LMH87_004157</name>
</gene>
<dbReference type="Proteomes" id="UP001144673">
    <property type="component" value="Chromosome 2"/>
</dbReference>
<keyword evidence="2" id="KW-1185">Reference proteome</keyword>
<evidence type="ECO:0000313" key="1">
    <source>
        <dbReference type="EMBL" id="KAJ4145302.1"/>
    </source>
</evidence>
<dbReference type="KEGG" id="amus:LMH87_004157"/>
<protein>
    <submittedName>
        <fullName evidence="1">Uncharacterized protein</fullName>
    </submittedName>
</protein>